<keyword evidence="1" id="KW-0472">Membrane</keyword>
<keyword evidence="1" id="KW-1133">Transmembrane helix</keyword>
<accession>A0A7R9CN99</accession>
<feature type="transmembrane region" description="Helical" evidence="1">
    <location>
        <begin position="56"/>
        <end position="80"/>
    </location>
</feature>
<keyword evidence="1" id="KW-0812">Transmembrane</keyword>
<protein>
    <recommendedName>
        <fullName evidence="3">Gustatory receptor</fullName>
    </recommendedName>
</protein>
<reference evidence="2" key="1">
    <citation type="submission" date="2020-11" db="EMBL/GenBank/DDBJ databases">
        <authorList>
            <person name="Tran Van P."/>
        </authorList>
    </citation>
    <scope>NUCLEOTIDE SEQUENCE</scope>
</reference>
<evidence type="ECO:0000313" key="2">
    <source>
        <dbReference type="EMBL" id="CAD7399424.1"/>
    </source>
</evidence>
<dbReference type="EMBL" id="OD000820">
    <property type="protein sequence ID" value="CAD7399424.1"/>
    <property type="molecule type" value="Genomic_DNA"/>
</dbReference>
<gene>
    <name evidence="2" type="ORF">TPSB3V08_LOCUS2135</name>
</gene>
<evidence type="ECO:0000256" key="1">
    <source>
        <dbReference type="SAM" id="Phobius"/>
    </source>
</evidence>
<evidence type="ECO:0008006" key="3">
    <source>
        <dbReference type="Google" id="ProtNLM"/>
    </source>
</evidence>
<feature type="transmembrane region" description="Helical" evidence="1">
    <location>
        <begin position="157"/>
        <end position="178"/>
    </location>
</feature>
<organism evidence="2">
    <name type="scientific">Timema poppense</name>
    <name type="common">Walking stick</name>
    <dbReference type="NCBI Taxonomy" id="170557"/>
    <lineage>
        <taxon>Eukaryota</taxon>
        <taxon>Metazoa</taxon>
        <taxon>Ecdysozoa</taxon>
        <taxon>Arthropoda</taxon>
        <taxon>Hexapoda</taxon>
        <taxon>Insecta</taxon>
        <taxon>Pterygota</taxon>
        <taxon>Neoptera</taxon>
        <taxon>Polyneoptera</taxon>
        <taxon>Phasmatodea</taxon>
        <taxon>Timematodea</taxon>
        <taxon>Timematoidea</taxon>
        <taxon>Timematidae</taxon>
        <taxon>Timema</taxon>
    </lineage>
</organism>
<proteinExistence type="predicted"/>
<feature type="transmembrane region" description="Helical" evidence="1">
    <location>
        <begin position="118"/>
        <end position="137"/>
    </location>
</feature>
<feature type="transmembrane region" description="Helical" evidence="1">
    <location>
        <begin position="272"/>
        <end position="291"/>
    </location>
</feature>
<feature type="transmembrane region" description="Helical" evidence="1">
    <location>
        <begin position="297"/>
        <end position="316"/>
    </location>
</feature>
<dbReference type="AlphaFoldDB" id="A0A7R9CN99"/>
<name>A0A7R9CN99_TIMPO</name>
<sequence>MKEVPQELFTRRLHKGESEKNQKSKETLYEALKPLFYMCKIFGLFPLSRPTPGENLLRYISLNMIYPIMFYITTSTFIVYKCTTHVSHMLTGRISFERIFEMVTGKPLVFIKLKHNSYIMISSYTVVAMLISLSQYILRSRNDLIDEIDFEILLIYWYTLVIINLHSGMWSLLCEASVTSSTTLRRHFQEEEHGNYYSKKKQKTEYLSGIRTQTFWPFTGKPDQKRLTLFSPSSWKKRNFIPDCRLPEGMVVSKCHLSADGRSSVLHRDAEYIILSHFILLVCSVFGLLSAALQGKFGGIGLSIFVNIVWSCLVLYNMCNNAHRATVENLLNIAPRIIFRCPLNPHNILVQPKLPDPATNNNKQFQAKGSYPCDKQRCSTCKIHQPSTSFNSRPTQMEYSMKGRYE</sequence>